<comment type="caution">
    <text evidence="1">The sequence shown here is derived from an EMBL/GenBank/DDBJ whole genome shotgun (WGS) entry which is preliminary data.</text>
</comment>
<dbReference type="AlphaFoldDB" id="A0A3N1GE31"/>
<protein>
    <submittedName>
        <fullName evidence="1">Uncharacterized protein</fullName>
    </submittedName>
</protein>
<dbReference type="EMBL" id="RJKL01000001">
    <property type="protein sequence ID" value="ROP28572.1"/>
    <property type="molecule type" value="Genomic_DNA"/>
</dbReference>
<sequence length="31" mass="3481">MGLRRQQTLASEVIEPAVAQQVEGPVERSDW</sequence>
<evidence type="ECO:0000313" key="2">
    <source>
        <dbReference type="Proteomes" id="UP000271683"/>
    </source>
</evidence>
<evidence type="ECO:0000313" key="1">
    <source>
        <dbReference type="EMBL" id="ROP28572.1"/>
    </source>
</evidence>
<gene>
    <name evidence="1" type="ORF">EDD30_1336</name>
</gene>
<reference evidence="1 2" key="1">
    <citation type="submission" date="2018-11" db="EMBL/GenBank/DDBJ databases">
        <title>Sequencing the genomes of 1000 actinobacteria strains.</title>
        <authorList>
            <person name="Klenk H.-P."/>
        </authorList>
    </citation>
    <scope>NUCLEOTIDE SEQUENCE [LARGE SCALE GENOMIC DNA]</scope>
    <source>
        <strain evidence="1 2">DSM 43634</strain>
    </source>
</reference>
<organism evidence="1 2">
    <name type="scientific">Couchioplanes caeruleus</name>
    <dbReference type="NCBI Taxonomy" id="56438"/>
    <lineage>
        <taxon>Bacteria</taxon>
        <taxon>Bacillati</taxon>
        <taxon>Actinomycetota</taxon>
        <taxon>Actinomycetes</taxon>
        <taxon>Micromonosporales</taxon>
        <taxon>Micromonosporaceae</taxon>
        <taxon>Couchioplanes</taxon>
    </lineage>
</organism>
<name>A0A3N1GE31_9ACTN</name>
<accession>A0A3N1GE31</accession>
<dbReference type="Proteomes" id="UP000271683">
    <property type="component" value="Unassembled WGS sequence"/>
</dbReference>
<proteinExistence type="predicted"/>